<organism evidence="1 2">
    <name type="scientific">Atta cephalotes</name>
    <name type="common">Leafcutter ant</name>
    <dbReference type="NCBI Taxonomy" id="12957"/>
    <lineage>
        <taxon>Eukaryota</taxon>
        <taxon>Metazoa</taxon>
        <taxon>Ecdysozoa</taxon>
        <taxon>Arthropoda</taxon>
        <taxon>Hexapoda</taxon>
        <taxon>Insecta</taxon>
        <taxon>Pterygota</taxon>
        <taxon>Neoptera</taxon>
        <taxon>Endopterygota</taxon>
        <taxon>Hymenoptera</taxon>
        <taxon>Apocrita</taxon>
        <taxon>Aculeata</taxon>
        <taxon>Formicoidea</taxon>
        <taxon>Formicidae</taxon>
        <taxon>Myrmicinae</taxon>
        <taxon>Atta</taxon>
    </lineage>
</organism>
<dbReference type="OrthoDB" id="7552578at2759"/>
<dbReference type="InterPro" id="IPR043502">
    <property type="entry name" value="DNA/RNA_pol_sf"/>
</dbReference>
<accession>A0A158NM96</accession>
<reference evidence="1" key="2">
    <citation type="submission" date="2016-04" db="UniProtKB">
        <authorList>
            <consortium name="EnsemblMetazoa"/>
        </authorList>
    </citation>
    <scope>IDENTIFICATION</scope>
</reference>
<protein>
    <submittedName>
        <fullName evidence="1">Uncharacterized protein</fullName>
    </submittedName>
</protein>
<dbReference type="Proteomes" id="UP000005205">
    <property type="component" value="Unassembled WGS sequence"/>
</dbReference>
<proteinExistence type="predicted"/>
<dbReference type="InParanoid" id="A0A158NM96"/>
<dbReference type="STRING" id="12957.A0A158NM96"/>
<gene>
    <name evidence="1" type="primary">105621812</name>
</gene>
<dbReference type="EnsemblMetazoa" id="XM_012203264.1">
    <property type="protein sequence ID" value="XP_012058654.1"/>
    <property type="gene ID" value="LOC105621812"/>
</dbReference>
<sequence>MRLGWILADHLDSTISTTARVHSLHAFTTYLKTLKADIQSSFQSKSILNNIGDSCESALKRLKGIEKRFKRDPTLKLQYAAFLDKYLSLGHMRRMELSIAEETISFYLPHHYVFKTVGQASKIRIVFDAFCRSNSGVSLNDALLVRSTIQQDLISILMRFRFFTYVITADIIKMYRQILMHPSQMRLQRILWRNDPSANVDTYELTTVTYDTASASFLVTRCLKQPNSTLINLLAVQHASFEIFMSMTCSLERIQSTN</sequence>
<dbReference type="AlphaFoldDB" id="A0A158NM96"/>
<reference evidence="2" key="1">
    <citation type="journal article" date="2011" name="PLoS Genet.">
        <title>The genome sequence of the leaf-cutter ant Atta cephalotes reveals insights into its obligate symbiotic lifestyle.</title>
        <authorList>
            <person name="Suen G."/>
            <person name="Teiling C."/>
            <person name="Li L."/>
            <person name="Holt C."/>
            <person name="Abouheif E."/>
            <person name="Bornberg-Bauer E."/>
            <person name="Bouffard P."/>
            <person name="Caldera E.J."/>
            <person name="Cash E."/>
            <person name="Cavanaugh A."/>
            <person name="Denas O."/>
            <person name="Elhaik E."/>
            <person name="Fave M.J."/>
            <person name="Gadau J."/>
            <person name="Gibson J.D."/>
            <person name="Graur D."/>
            <person name="Grubbs K.J."/>
            <person name="Hagen D.E."/>
            <person name="Harkins T.T."/>
            <person name="Helmkampf M."/>
            <person name="Hu H."/>
            <person name="Johnson B.R."/>
            <person name="Kim J."/>
            <person name="Marsh S.E."/>
            <person name="Moeller J.A."/>
            <person name="Munoz-Torres M.C."/>
            <person name="Murphy M.C."/>
            <person name="Naughton M.C."/>
            <person name="Nigam S."/>
            <person name="Overson R."/>
            <person name="Rajakumar R."/>
            <person name="Reese J.T."/>
            <person name="Scott J.J."/>
            <person name="Smith C.R."/>
            <person name="Tao S."/>
            <person name="Tsutsui N.D."/>
            <person name="Viljakainen L."/>
            <person name="Wissler L."/>
            <person name="Yandell M.D."/>
            <person name="Zimmer F."/>
            <person name="Taylor J."/>
            <person name="Slater S.C."/>
            <person name="Clifton S.W."/>
            <person name="Warren W.C."/>
            <person name="Elsik C.G."/>
            <person name="Smith C.D."/>
            <person name="Weinstock G.M."/>
            <person name="Gerardo N.M."/>
            <person name="Currie C.R."/>
        </authorList>
    </citation>
    <scope>NUCLEOTIDE SEQUENCE [LARGE SCALE GENOMIC DNA]</scope>
</reference>
<evidence type="ECO:0000313" key="1">
    <source>
        <dbReference type="EnsemblMetazoa" id="XP_012058654.1"/>
    </source>
</evidence>
<keyword evidence="2" id="KW-1185">Reference proteome</keyword>
<dbReference type="PANTHER" id="PTHR47331:SF5">
    <property type="entry name" value="RIBONUCLEASE H"/>
    <property type="match status" value="1"/>
</dbReference>
<dbReference type="EMBL" id="ADTU01020169">
    <property type="status" value="NOT_ANNOTATED_CDS"/>
    <property type="molecule type" value="Genomic_DNA"/>
</dbReference>
<dbReference type="PANTHER" id="PTHR47331">
    <property type="entry name" value="PHD-TYPE DOMAIN-CONTAINING PROTEIN"/>
    <property type="match status" value="1"/>
</dbReference>
<dbReference type="GO" id="GO:0071897">
    <property type="term" value="P:DNA biosynthetic process"/>
    <property type="evidence" value="ECO:0007669"/>
    <property type="project" value="UniProtKB-ARBA"/>
</dbReference>
<dbReference type="SUPFAM" id="SSF56672">
    <property type="entry name" value="DNA/RNA polymerases"/>
    <property type="match status" value="1"/>
</dbReference>
<name>A0A158NM96_ATTCE</name>
<dbReference type="KEGG" id="acep:105621812"/>
<evidence type="ECO:0000313" key="2">
    <source>
        <dbReference type="Proteomes" id="UP000005205"/>
    </source>
</evidence>